<keyword evidence="1" id="KW-0472">Membrane</keyword>
<keyword evidence="1" id="KW-0812">Transmembrane</keyword>
<dbReference type="AlphaFoldDB" id="A0A1V9X841"/>
<proteinExistence type="predicted"/>
<dbReference type="EMBL" id="MNPL01020495">
    <property type="protein sequence ID" value="OQR69558.1"/>
    <property type="molecule type" value="Genomic_DNA"/>
</dbReference>
<name>A0A1V9X841_9ACAR</name>
<comment type="caution">
    <text evidence="2">The sequence shown here is derived from an EMBL/GenBank/DDBJ whole genome shotgun (WGS) entry which is preliminary data.</text>
</comment>
<sequence length="97" mass="10745">MAPNNFTVVRGLKSDKCSLWEPYLLSKPEEKATTTSTSLAEKRIFSREDNGSNLISRSKALRRIKKKEQSAAPVFVGLPSALALVTTLFFILICQNA</sequence>
<evidence type="ECO:0000313" key="2">
    <source>
        <dbReference type="EMBL" id="OQR69558.1"/>
    </source>
</evidence>
<gene>
    <name evidence="2" type="ORF">BIW11_12187</name>
</gene>
<accession>A0A1V9X841</accession>
<keyword evidence="1" id="KW-1133">Transmembrane helix</keyword>
<evidence type="ECO:0000313" key="3">
    <source>
        <dbReference type="Proteomes" id="UP000192247"/>
    </source>
</evidence>
<dbReference type="InParanoid" id="A0A1V9X841"/>
<keyword evidence="3" id="KW-1185">Reference proteome</keyword>
<evidence type="ECO:0000256" key="1">
    <source>
        <dbReference type="SAM" id="Phobius"/>
    </source>
</evidence>
<feature type="transmembrane region" description="Helical" evidence="1">
    <location>
        <begin position="71"/>
        <end position="93"/>
    </location>
</feature>
<dbReference type="Proteomes" id="UP000192247">
    <property type="component" value="Unassembled WGS sequence"/>
</dbReference>
<reference evidence="2 3" key="1">
    <citation type="journal article" date="2017" name="Gigascience">
        <title>Draft genome of the honey bee ectoparasitic mite, Tropilaelaps mercedesae, is shaped by the parasitic life history.</title>
        <authorList>
            <person name="Dong X."/>
            <person name="Armstrong S.D."/>
            <person name="Xia D."/>
            <person name="Makepeace B.L."/>
            <person name="Darby A.C."/>
            <person name="Kadowaki T."/>
        </authorList>
    </citation>
    <scope>NUCLEOTIDE SEQUENCE [LARGE SCALE GENOMIC DNA]</scope>
    <source>
        <strain evidence="2">Wuxi-XJTLU</strain>
    </source>
</reference>
<protein>
    <submittedName>
        <fullName evidence="2">Uncharacterized protein</fullName>
    </submittedName>
</protein>
<organism evidence="2 3">
    <name type="scientific">Tropilaelaps mercedesae</name>
    <dbReference type="NCBI Taxonomy" id="418985"/>
    <lineage>
        <taxon>Eukaryota</taxon>
        <taxon>Metazoa</taxon>
        <taxon>Ecdysozoa</taxon>
        <taxon>Arthropoda</taxon>
        <taxon>Chelicerata</taxon>
        <taxon>Arachnida</taxon>
        <taxon>Acari</taxon>
        <taxon>Parasitiformes</taxon>
        <taxon>Mesostigmata</taxon>
        <taxon>Gamasina</taxon>
        <taxon>Dermanyssoidea</taxon>
        <taxon>Laelapidae</taxon>
        <taxon>Tropilaelaps</taxon>
    </lineage>
</organism>